<protein>
    <submittedName>
        <fullName evidence="1">Uncharacterized protein</fullName>
    </submittedName>
</protein>
<organism evidence="1 2">
    <name type="scientific">Blepharisma stoltei</name>
    <dbReference type="NCBI Taxonomy" id="1481888"/>
    <lineage>
        <taxon>Eukaryota</taxon>
        <taxon>Sar</taxon>
        <taxon>Alveolata</taxon>
        <taxon>Ciliophora</taxon>
        <taxon>Postciliodesmatophora</taxon>
        <taxon>Heterotrichea</taxon>
        <taxon>Heterotrichida</taxon>
        <taxon>Blepharismidae</taxon>
        <taxon>Blepharisma</taxon>
    </lineage>
</organism>
<evidence type="ECO:0000313" key="1">
    <source>
        <dbReference type="EMBL" id="CAG9327088.1"/>
    </source>
</evidence>
<evidence type="ECO:0000313" key="2">
    <source>
        <dbReference type="Proteomes" id="UP001162131"/>
    </source>
</evidence>
<reference evidence="1" key="1">
    <citation type="submission" date="2021-09" db="EMBL/GenBank/DDBJ databases">
        <authorList>
            <consortium name="AG Swart"/>
            <person name="Singh M."/>
            <person name="Singh A."/>
            <person name="Seah K."/>
            <person name="Emmerich C."/>
        </authorList>
    </citation>
    <scope>NUCLEOTIDE SEQUENCE</scope>
    <source>
        <strain evidence="1">ATCC30299</strain>
    </source>
</reference>
<proteinExistence type="predicted"/>
<gene>
    <name evidence="1" type="ORF">BSTOLATCC_MIC43085</name>
</gene>
<accession>A0AAU9JM79</accession>
<dbReference type="AlphaFoldDB" id="A0AAU9JM79"/>
<comment type="caution">
    <text evidence="1">The sequence shown here is derived from an EMBL/GenBank/DDBJ whole genome shotgun (WGS) entry which is preliminary data.</text>
</comment>
<dbReference type="Proteomes" id="UP001162131">
    <property type="component" value="Unassembled WGS sequence"/>
</dbReference>
<keyword evidence="2" id="KW-1185">Reference proteome</keyword>
<sequence length="114" mass="13504">MVLQWKVMFWRWIPNKRQNLPKVIVGLTALSLVTHYYRTALGEYNTLEGKTHDYATSMLERSKNIYDQEAMKILAKRRQKMIKDQEEAKEYFKTKGYVPRPTNGNMVVNDILGY</sequence>
<dbReference type="EMBL" id="CAJZBQ010000042">
    <property type="protein sequence ID" value="CAG9327088.1"/>
    <property type="molecule type" value="Genomic_DNA"/>
</dbReference>
<name>A0AAU9JM79_9CILI</name>